<protein>
    <submittedName>
        <fullName evidence="3">Uncharacterized protein</fullName>
    </submittedName>
</protein>
<reference evidence="3" key="1">
    <citation type="submission" date="2023-03" db="EMBL/GenBank/DDBJ databases">
        <title>Massive genome expansion in bonnet fungi (Mycena s.s.) driven by repeated elements and novel gene families across ecological guilds.</title>
        <authorList>
            <consortium name="Lawrence Berkeley National Laboratory"/>
            <person name="Harder C.B."/>
            <person name="Miyauchi S."/>
            <person name="Viragh M."/>
            <person name="Kuo A."/>
            <person name="Thoen E."/>
            <person name="Andreopoulos B."/>
            <person name="Lu D."/>
            <person name="Skrede I."/>
            <person name="Drula E."/>
            <person name="Henrissat B."/>
            <person name="Morin E."/>
            <person name="Kohler A."/>
            <person name="Barry K."/>
            <person name="LaButti K."/>
            <person name="Morin E."/>
            <person name="Salamov A."/>
            <person name="Lipzen A."/>
            <person name="Mereny Z."/>
            <person name="Hegedus B."/>
            <person name="Baldrian P."/>
            <person name="Stursova M."/>
            <person name="Weitz H."/>
            <person name="Taylor A."/>
            <person name="Grigoriev I.V."/>
            <person name="Nagy L.G."/>
            <person name="Martin F."/>
            <person name="Kauserud H."/>
        </authorList>
    </citation>
    <scope>NUCLEOTIDE SEQUENCE</scope>
    <source>
        <strain evidence="3">CBHHK188m</strain>
    </source>
</reference>
<feature type="compositionally biased region" description="Low complexity" evidence="1">
    <location>
        <begin position="134"/>
        <end position="147"/>
    </location>
</feature>
<keyword evidence="2" id="KW-0472">Membrane</keyword>
<organism evidence="3 4">
    <name type="scientific">Mycena maculata</name>
    <dbReference type="NCBI Taxonomy" id="230809"/>
    <lineage>
        <taxon>Eukaryota</taxon>
        <taxon>Fungi</taxon>
        <taxon>Dikarya</taxon>
        <taxon>Basidiomycota</taxon>
        <taxon>Agaricomycotina</taxon>
        <taxon>Agaricomycetes</taxon>
        <taxon>Agaricomycetidae</taxon>
        <taxon>Agaricales</taxon>
        <taxon>Marasmiineae</taxon>
        <taxon>Mycenaceae</taxon>
        <taxon>Mycena</taxon>
    </lineage>
</organism>
<feature type="compositionally biased region" description="Polar residues" evidence="1">
    <location>
        <begin position="148"/>
        <end position="165"/>
    </location>
</feature>
<keyword evidence="4" id="KW-1185">Reference proteome</keyword>
<feature type="compositionally biased region" description="Low complexity" evidence="1">
    <location>
        <begin position="166"/>
        <end position="197"/>
    </location>
</feature>
<dbReference type="CDD" id="cd12087">
    <property type="entry name" value="TM_EGFR-like"/>
    <property type="match status" value="1"/>
</dbReference>
<name>A0AAD7JE94_9AGAR</name>
<evidence type="ECO:0000256" key="2">
    <source>
        <dbReference type="SAM" id="Phobius"/>
    </source>
</evidence>
<keyword evidence="2" id="KW-1133">Transmembrane helix</keyword>
<dbReference type="Proteomes" id="UP001215280">
    <property type="component" value="Unassembled WGS sequence"/>
</dbReference>
<dbReference type="EMBL" id="JARJLG010000042">
    <property type="protein sequence ID" value="KAJ7762854.1"/>
    <property type="molecule type" value="Genomic_DNA"/>
</dbReference>
<proteinExistence type="predicted"/>
<feature type="region of interest" description="Disordered" evidence="1">
    <location>
        <begin position="130"/>
        <end position="197"/>
    </location>
</feature>
<accession>A0AAD7JE94</accession>
<comment type="caution">
    <text evidence="3">The sequence shown here is derived from an EMBL/GenBank/DDBJ whole genome shotgun (WGS) entry which is preliminary data.</text>
</comment>
<feature type="region of interest" description="Disordered" evidence="1">
    <location>
        <begin position="306"/>
        <end position="393"/>
    </location>
</feature>
<keyword evidence="2" id="KW-0812">Transmembrane</keyword>
<evidence type="ECO:0000256" key="1">
    <source>
        <dbReference type="SAM" id="MobiDB-lite"/>
    </source>
</evidence>
<dbReference type="AlphaFoldDB" id="A0AAD7JE94"/>
<feature type="compositionally biased region" description="Polar residues" evidence="1">
    <location>
        <begin position="346"/>
        <end position="360"/>
    </location>
</feature>
<gene>
    <name evidence="3" type="ORF">DFH07DRAFT_939455</name>
</gene>
<evidence type="ECO:0000313" key="4">
    <source>
        <dbReference type="Proteomes" id="UP001215280"/>
    </source>
</evidence>
<sequence>MVNILHTVTYITGLLRQDAHGGFSESEALNCVAARQAPLIINAPARTHPAAECNPFLITWDGGTPPYLITVKTDPPGTNAVAEFDDLSDTSITWIVNATVDSALFFQVRDSDGNTANSFAFDVSPGNGDSCLGTADTDPITPTETIPVSTSATSSQPHQRSPTVKSSSPGSASTAGGTASLIGSTQSATPPAAAFPSTHSEALPTGAIAGIVVSILALILVAAFLFWLRRRRRRHRYGTEAPLHQPSPTFSLLSPGPDITVPINRAFNVPESADARSAAPISATTPPREDLADELRVMREKIADLEDLERRTPSTTPAQRPTPHRILRLVSRQSTSTMGDVGPSDLESQLSTVRQQNEALTSRILKLEEHMTSAPASEKAQPPPGYTAEPRNV</sequence>
<evidence type="ECO:0000313" key="3">
    <source>
        <dbReference type="EMBL" id="KAJ7762854.1"/>
    </source>
</evidence>
<feature type="transmembrane region" description="Helical" evidence="2">
    <location>
        <begin position="207"/>
        <end position="228"/>
    </location>
</feature>